<reference evidence="2" key="1">
    <citation type="submission" date="2024-07" db="EMBL/GenBank/DDBJ databases">
        <title>Complete genome sequence of Prevotella sp. YM-2024 GTC17260.</title>
        <authorList>
            <person name="Hayashi M."/>
            <person name="Muto Y."/>
            <person name="Tanaka K."/>
            <person name="Niwa H."/>
        </authorList>
    </citation>
    <scope>NUCLEOTIDE SEQUENCE</scope>
    <source>
        <strain evidence="2">GTC17260</strain>
    </source>
</reference>
<dbReference type="GO" id="GO:0004222">
    <property type="term" value="F:metalloendopeptidase activity"/>
    <property type="evidence" value="ECO:0007669"/>
    <property type="project" value="TreeGrafter"/>
</dbReference>
<gene>
    <name evidence="2" type="ORF">GTC17260_06330</name>
</gene>
<dbReference type="InterPro" id="IPR011055">
    <property type="entry name" value="Dup_hybrid_motif"/>
</dbReference>
<name>A0AB33J8H8_9BACT</name>
<protein>
    <recommendedName>
        <fullName evidence="1">M23ase beta-sheet core domain-containing protein</fullName>
    </recommendedName>
</protein>
<dbReference type="CDD" id="cd12797">
    <property type="entry name" value="M23_peptidase"/>
    <property type="match status" value="1"/>
</dbReference>
<feature type="domain" description="M23ase beta-sheet core" evidence="1">
    <location>
        <begin position="86"/>
        <end position="187"/>
    </location>
</feature>
<dbReference type="AlphaFoldDB" id="A0AB33J8H8"/>
<dbReference type="EMBL" id="AP035788">
    <property type="protein sequence ID" value="BFO77998.1"/>
    <property type="molecule type" value="Genomic_DNA"/>
</dbReference>
<organism evidence="2">
    <name type="scientific">Prevotella sp. GTC17260</name>
    <dbReference type="NCBI Taxonomy" id="3236796"/>
    <lineage>
        <taxon>Bacteria</taxon>
        <taxon>Pseudomonadati</taxon>
        <taxon>Bacteroidota</taxon>
        <taxon>Bacteroidia</taxon>
        <taxon>Bacteroidales</taxon>
        <taxon>Prevotellaceae</taxon>
        <taxon>Prevotella</taxon>
    </lineage>
</organism>
<dbReference type="InterPro" id="IPR022385">
    <property type="entry name" value="Rhs_assc_core"/>
</dbReference>
<dbReference type="Gene3D" id="2.180.10.10">
    <property type="entry name" value="RHS repeat-associated core"/>
    <property type="match status" value="1"/>
</dbReference>
<proteinExistence type="predicted"/>
<evidence type="ECO:0000313" key="2">
    <source>
        <dbReference type="EMBL" id="BFO77998.1"/>
    </source>
</evidence>
<dbReference type="PANTHER" id="PTHR21666:SF270">
    <property type="entry name" value="MUREIN HYDROLASE ACTIVATOR ENVC"/>
    <property type="match status" value="1"/>
</dbReference>
<dbReference type="Pfam" id="PF01551">
    <property type="entry name" value="Peptidase_M23"/>
    <property type="match status" value="1"/>
</dbReference>
<sequence length="253" mass="28706">MHGIDWYDYGARHYDAMLGRWMCMDPSAEKTFPVSGYTYCLNNPVNSVDPDGKRSIPLYNPFNDWYVKIDSWFGYRNTGIKNATSYHKGLDFNYSCGGNNDYGTPILATHEGIATIDNNPSGGEGRFVVITSPNGDFRTRYFHLSEINIKDGQYIKESDNIAKMGGSAYGKDYGRTSHLHYEIQRNQSGKWVSVNPTGGKENEISNIIDPQKWIDNKTYEGGMLPEIIVTRNNSLGHWLDFLLPVKSDEKEEN</sequence>
<dbReference type="PANTHER" id="PTHR21666">
    <property type="entry name" value="PEPTIDASE-RELATED"/>
    <property type="match status" value="1"/>
</dbReference>
<dbReference type="SUPFAM" id="SSF51261">
    <property type="entry name" value="Duplicated hybrid motif"/>
    <property type="match status" value="1"/>
</dbReference>
<dbReference type="InterPro" id="IPR016047">
    <property type="entry name" value="M23ase_b-sheet_dom"/>
</dbReference>
<accession>A0AB33J8H8</accession>
<dbReference type="NCBIfam" id="TIGR03696">
    <property type="entry name" value="Rhs_assc_core"/>
    <property type="match status" value="1"/>
</dbReference>
<dbReference type="InterPro" id="IPR050570">
    <property type="entry name" value="Cell_wall_metabolism_enzyme"/>
</dbReference>
<dbReference type="Gene3D" id="2.70.70.10">
    <property type="entry name" value="Glucose Permease (Domain IIA)"/>
    <property type="match status" value="1"/>
</dbReference>
<evidence type="ECO:0000259" key="1">
    <source>
        <dbReference type="Pfam" id="PF01551"/>
    </source>
</evidence>